<dbReference type="PANTHER" id="PTHR42920:SF5">
    <property type="entry name" value="EAMA DOMAIN-CONTAINING PROTEIN"/>
    <property type="match status" value="1"/>
</dbReference>
<feature type="transmembrane region" description="Helical" evidence="7">
    <location>
        <begin position="35"/>
        <end position="53"/>
    </location>
</feature>
<keyword evidence="3" id="KW-1003">Cell membrane</keyword>
<evidence type="ECO:0000256" key="3">
    <source>
        <dbReference type="ARBA" id="ARBA00022475"/>
    </source>
</evidence>
<evidence type="ECO:0000256" key="5">
    <source>
        <dbReference type="ARBA" id="ARBA00022989"/>
    </source>
</evidence>
<evidence type="ECO:0000313" key="9">
    <source>
        <dbReference type="EMBL" id="MDQ0225188.1"/>
    </source>
</evidence>
<feature type="transmembrane region" description="Helical" evidence="7">
    <location>
        <begin position="121"/>
        <end position="138"/>
    </location>
</feature>
<feature type="transmembrane region" description="Helical" evidence="7">
    <location>
        <begin position="144"/>
        <end position="163"/>
    </location>
</feature>
<keyword evidence="10" id="KW-1185">Reference proteome</keyword>
<evidence type="ECO:0000259" key="8">
    <source>
        <dbReference type="Pfam" id="PF00892"/>
    </source>
</evidence>
<feature type="transmembrane region" description="Helical" evidence="7">
    <location>
        <begin position="212"/>
        <end position="231"/>
    </location>
</feature>
<proteinExistence type="inferred from homology"/>
<keyword evidence="5 7" id="KW-1133">Transmembrane helix</keyword>
<evidence type="ECO:0000256" key="1">
    <source>
        <dbReference type="ARBA" id="ARBA00004651"/>
    </source>
</evidence>
<feature type="domain" description="EamA" evidence="8">
    <location>
        <begin position="9"/>
        <end position="137"/>
    </location>
</feature>
<dbReference type="Pfam" id="PF00892">
    <property type="entry name" value="EamA"/>
    <property type="match status" value="2"/>
</dbReference>
<dbReference type="EMBL" id="JAUSTZ010000002">
    <property type="protein sequence ID" value="MDQ0225188.1"/>
    <property type="molecule type" value="Genomic_DNA"/>
</dbReference>
<dbReference type="InterPro" id="IPR051258">
    <property type="entry name" value="Diverse_Substrate_Transporter"/>
</dbReference>
<comment type="similarity">
    <text evidence="2">Belongs to the EamA transporter family.</text>
</comment>
<dbReference type="PANTHER" id="PTHR42920">
    <property type="entry name" value="OS03G0707200 PROTEIN-RELATED"/>
    <property type="match status" value="1"/>
</dbReference>
<dbReference type="Proteomes" id="UP001232245">
    <property type="component" value="Unassembled WGS sequence"/>
</dbReference>
<feature type="transmembrane region" description="Helical" evidence="7">
    <location>
        <begin position="95"/>
        <end position="114"/>
    </location>
</feature>
<feature type="transmembrane region" description="Helical" evidence="7">
    <location>
        <begin position="65"/>
        <end position="89"/>
    </location>
</feature>
<dbReference type="SUPFAM" id="SSF103481">
    <property type="entry name" value="Multidrug resistance efflux transporter EmrE"/>
    <property type="match status" value="2"/>
</dbReference>
<organism evidence="9 10">
    <name type="scientific">Metabacillus niabensis</name>
    <dbReference type="NCBI Taxonomy" id="324854"/>
    <lineage>
        <taxon>Bacteria</taxon>
        <taxon>Bacillati</taxon>
        <taxon>Bacillota</taxon>
        <taxon>Bacilli</taxon>
        <taxon>Bacillales</taxon>
        <taxon>Bacillaceae</taxon>
        <taxon>Metabacillus</taxon>
    </lineage>
</organism>
<name>A0ABT9YYY0_9BACI</name>
<feature type="transmembrane region" description="Helical" evidence="7">
    <location>
        <begin position="12"/>
        <end position="29"/>
    </location>
</feature>
<evidence type="ECO:0000256" key="4">
    <source>
        <dbReference type="ARBA" id="ARBA00022692"/>
    </source>
</evidence>
<keyword evidence="6 7" id="KW-0472">Membrane</keyword>
<dbReference type="InterPro" id="IPR037185">
    <property type="entry name" value="EmrE-like"/>
</dbReference>
<reference evidence="9 10" key="1">
    <citation type="submission" date="2023-07" db="EMBL/GenBank/DDBJ databases">
        <title>Genomic Encyclopedia of Type Strains, Phase IV (KMG-IV): sequencing the most valuable type-strain genomes for metagenomic binning, comparative biology and taxonomic classification.</title>
        <authorList>
            <person name="Goeker M."/>
        </authorList>
    </citation>
    <scope>NUCLEOTIDE SEQUENCE [LARGE SCALE GENOMIC DNA]</scope>
    <source>
        <strain evidence="9 10">DSM 17723</strain>
    </source>
</reference>
<feature type="transmembrane region" description="Helical" evidence="7">
    <location>
        <begin position="268"/>
        <end position="286"/>
    </location>
</feature>
<feature type="domain" description="EamA" evidence="8">
    <location>
        <begin position="146"/>
        <end position="283"/>
    </location>
</feature>
<keyword evidence="4 7" id="KW-0812">Transmembrane</keyword>
<dbReference type="InterPro" id="IPR000620">
    <property type="entry name" value="EamA_dom"/>
</dbReference>
<feature type="transmembrane region" description="Helical" evidence="7">
    <location>
        <begin position="243"/>
        <end position="262"/>
    </location>
</feature>
<evidence type="ECO:0000256" key="7">
    <source>
        <dbReference type="SAM" id="Phobius"/>
    </source>
</evidence>
<feature type="transmembrane region" description="Helical" evidence="7">
    <location>
        <begin position="175"/>
        <end position="196"/>
    </location>
</feature>
<accession>A0ABT9YYY0</accession>
<comment type="caution">
    <text evidence="9">The sequence shown here is derived from an EMBL/GenBank/DDBJ whole genome shotgun (WGS) entry which is preliminary data.</text>
</comment>
<gene>
    <name evidence="9" type="ORF">J2S02_001517</name>
</gene>
<sequence length="303" mass="33610">MKKTIVADSCLLFVAFIWGATFVIVQNAIQLLPPNLFNGIRFFIATLILMIFMRKKSHTLFSFQLLKSGISLGFFLFLGYGLQTVGLLYTTSSKSSFITGLSVMIVPLLSIWLLREKPKFVIFLGSIIGAAGLYFLTVGDIENMNIGDVLTLLCAVAFALHIILTSKYSGKHKTLPLTIAQLGTVSIFSFISSFLFERSTQFSFTNIFNKEVIIALTITSIFATALAFFIQTTFQKHTSAARVALIFAMEPVFAAITAYVVIDERLTQNGLIGCIFIFLAMIVTDLPDFKKIKGFLIKHKPSM</sequence>
<evidence type="ECO:0000256" key="6">
    <source>
        <dbReference type="ARBA" id="ARBA00023136"/>
    </source>
</evidence>
<evidence type="ECO:0000313" key="10">
    <source>
        <dbReference type="Proteomes" id="UP001232245"/>
    </source>
</evidence>
<comment type="subcellular location">
    <subcellularLocation>
        <location evidence="1">Cell membrane</location>
        <topology evidence="1">Multi-pass membrane protein</topology>
    </subcellularLocation>
</comment>
<dbReference type="RefSeq" id="WP_095301312.1">
    <property type="nucleotide sequence ID" value="NZ_CADEPK010000409.1"/>
</dbReference>
<protein>
    <submittedName>
        <fullName evidence="9">Drug/metabolite transporter (DMT)-like permease</fullName>
    </submittedName>
</protein>
<evidence type="ECO:0000256" key="2">
    <source>
        <dbReference type="ARBA" id="ARBA00007362"/>
    </source>
</evidence>